<dbReference type="EMBL" id="JAMKPW020000043">
    <property type="protein sequence ID" value="KAK8194429.1"/>
    <property type="molecule type" value="Genomic_DNA"/>
</dbReference>
<organism evidence="1 2">
    <name type="scientific">Zalaria obscura</name>
    <dbReference type="NCBI Taxonomy" id="2024903"/>
    <lineage>
        <taxon>Eukaryota</taxon>
        <taxon>Fungi</taxon>
        <taxon>Dikarya</taxon>
        <taxon>Ascomycota</taxon>
        <taxon>Pezizomycotina</taxon>
        <taxon>Dothideomycetes</taxon>
        <taxon>Dothideomycetidae</taxon>
        <taxon>Dothideales</taxon>
        <taxon>Zalariaceae</taxon>
        <taxon>Zalaria</taxon>
    </lineage>
</organism>
<accession>A0ACC3S3N6</accession>
<comment type="caution">
    <text evidence="1">The sequence shown here is derived from an EMBL/GenBank/DDBJ whole genome shotgun (WGS) entry which is preliminary data.</text>
</comment>
<name>A0ACC3S3N6_9PEZI</name>
<sequence length="700" mass="77688">MANARPQRDAMDNSLTWALQALLVRHETYVADAEKERERMTAEIARLSSDKQELEKTNAVVIEENRNLLDQLESTNNAVAESDTHIQSLMSTLHSTQDELQRLALLSSRTERLERELEQYERDQAALHESLSQKTEEEKVATLRWRNAERTLSELEDQLEKIEREAREEKERHVEVMGRYERRRAVEKELDTAAGRLKGSAAAKTTGHGTNVVSHFVKDILQDNANLQVGIVELREMLANSNDEVEKLRQQIAQLSPRGSPREEIADNPIANDKRNNLGQELSRANSSELHVHHHFHAPPAGPGHLRVSSQPLRRPKKKRHSLTAGHFTPPSGARTPQRSSISGMPQTPSSAATILSQTQATIPPTRHPRWSMQSERTISSIPSSPQSYQPSVFDRGFSDVDANSSRPTTPDSDFPESPMWSAVQAKRNPYRNSTTPSFFSQYELTPLDPPSENGESSEADRSLPNDKPMVAVAHHAIPEETPQDLESPDQSTHDLRKTFIDDTNLPLQNAHNIYARQPLRRTASQESLLSVSGMDIHTLQSRPAQLLTSALSSQPIVSATVAHAARPALLQRGGSDRSRSLLSGMAADQRAPPTPVREGFGRKVGGWVWGRWGGATPTSPGGDTIEAAKPKPSEEAKKAAPPLPPQAKVKVESKERPRLRPPGINQSGPILGFFSEPVLSRTPVLKTLDEEGLRESLME</sequence>
<gene>
    <name evidence="1" type="ORF">M8818_007620</name>
</gene>
<reference evidence="1" key="1">
    <citation type="submission" date="2024-02" db="EMBL/GenBank/DDBJ databases">
        <title>Metagenome Assembled Genome of Zalaria obscura JY119.</title>
        <authorList>
            <person name="Vighnesh L."/>
            <person name="Jagadeeshwari U."/>
            <person name="Venkata Ramana C."/>
            <person name="Sasikala C."/>
        </authorList>
    </citation>
    <scope>NUCLEOTIDE SEQUENCE</scope>
    <source>
        <strain evidence="1">JY119</strain>
    </source>
</reference>
<keyword evidence="2" id="KW-1185">Reference proteome</keyword>
<proteinExistence type="predicted"/>
<protein>
    <submittedName>
        <fullName evidence="1">Uncharacterized protein</fullName>
    </submittedName>
</protein>
<evidence type="ECO:0000313" key="2">
    <source>
        <dbReference type="Proteomes" id="UP001320706"/>
    </source>
</evidence>
<evidence type="ECO:0000313" key="1">
    <source>
        <dbReference type="EMBL" id="KAK8194429.1"/>
    </source>
</evidence>
<dbReference type="Proteomes" id="UP001320706">
    <property type="component" value="Unassembled WGS sequence"/>
</dbReference>